<evidence type="ECO:0008006" key="4">
    <source>
        <dbReference type="Google" id="ProtNLM"/>
    </source>
</evidence>
<accession>C8XGN4</accession>
<reference evidence="3" key="1">
    <citation type="submission" date="2009-09" db="EMBL/GenBank/DDBJ databases">
        <title>The complete genome of Nakamurella multipartita DSM 44233.</title>
        <authorList>
            <consortium name="US DOE Joint Genome Institute (JGI-PGF)"/>
            <person name="Lucas S."/>
            <person name="Copeland A."/>
            <person name="Lapidus A."/>
            <person name="Glavina del Rio T."/>
            <person name="Dalin E."/>
            <person name="Tice H."/>
            <person name="Bruce D."/>
            <person name="Goodwin L."/>
            <person name="Pitluck S."/>
            <person name="Kyrpides N."/>
            <person name="Mavromatis K."/>
            <person name="Ivanova N."/>
            <person name="Ovchinnikova G."/>
            <person name="Sims D."/>
            <person name="Meincke L."/>
            <person name="Brettin T."/>
            <person name="Detter J.C."/>
            <person name="Han C."/>
            <person name="Larimer F."/>
            <person name="Land M."/>
            <person name="Hauser L."/>
            <person name="Markowitz V."/>
            <person name="Cheng J.-F."/>
            <person name="Hugenholtz P."/>
            <person name="Woyke T."/>
            <person name="Wu D."/>
            <person name="Klenk H.-P."/>
            <person name="Eisen J.A."/>
        </authorList>
    </citation>
    <scope>NUCLEOTIDE SEQUENCE [LARGE SCALE GENOMIC DNA]</scope>
    <source>
        <strain evidence="3">ATCC 700099 / DSM 44233 / CIP 104796 / JCM 9543 / NBRC 105858 / Y-104</strain>
    </source>
</reference>
<evidence type="ECO:0000313" key="3">
    <source>
        <dbReference type="Proteomes" id="UP000002218"/>
    </source>
</evidence>
<dbReference type="EMBL" id="CP001737">
    <property type="protein sequence ID" value="ACV78217.1"/>
    <property type="molecule type" value="Genomic_DNA"/>
</dbReference>
<dbReference type="InterPro" id="IPR033437">
    <property type="entry name" value="DUF5130"/>
</dbReference>
<dbReference type="Pfam" id="PF17174">
    <property type="entry name" value="DUF5130"/>
    <property type="match status" value="1"/>
</dbReference>
<dbReference type="InParanoid" id="C8XGN4"/>
<dbReference type="STRING" id="479431.Namu_1827"/>
<organism evidence="2 3">
    <name type="scientific">Nakamurella multipartita (strain ATCC 700099 / DSM 44233 / CIP 104796 / JCM 9543 / NBRC 105858 / Y-104)</name>
    <name type="common">Microsphaera multipartita</name>
    <dbReference type="NCBI Taxonomy" id="479431"/>
    <lineage>
        <taxon>Bacteria</taxon>
        <taxon>Bacillati</taxon>
        <taxon>Actinomycetota</taxon>
        <taxon>Actinomycetes</taxon>
        <taxon>Nakamurellales</taxon>
        <taxon>Nakamurellaceae</taxon>
        <taxon>Nakamurella</taxon>
    </lineage>
</organism>
<feature type="region of interest" description="Disordered" evidence="1">
    <location>
        <begin position="1"/>
        <end position="32"/>
    </location>
</feature>
<keyword evidence="3" id="KW-1185">Reference proteome</keyword>
<name>C8XGN4_NAKMY</name>
<dbReference type="eggNOG" id="COG1512">
    <property type="taxonomic scope" value="Bacteria"/>
</dbReference>
<dbReference type="Proteomes" id="UP000002218">
    <property type="component" value="Chromosome"/>
</dbReference>
<evidence type="ECO:0000313" key="2">
    <source>
        <dbReference type="EMBL" id="ACV78217.1"/>
    </source>
</evidence>
<sequence length="152" mass="15532">MVHGDLVGPDSPGVTSLDRPVGPTGGDDQPLTTTQLELLDDVIREAERVTGLRFSAYLGDLGANTAASAESLLDGLGADAPYAVLLAVSPGQRVVEVVTGPEAARRVSDRAARLAVLGVVSSCTDGDIGGALITGIRILADQAGTLPERSTW</sequence>
<dbReference type="OrthoDB" id="3214027at2"/>
<evidence type="ECO:0000256" key="1">
    <source>
        <dbReference type="SAM" id="MobiDB-lite"/>
    </source>
</evidence>
<gene>
    <name evidence="2" type="ordered locus">Namu_1827</name>
</gene>
<protein>
    <recommendedName>
        <fullName evidence="4">DUF5130 domain-containing protein</fullName>
    </recommendedName>
</protein>
<dbReference type="KEGG" id="nml:Namu_1827"/>
<dbReference type="HOGENOM" id="CLU_129852_0_0_11"/>
<proteinExistence type="predicted"/>
<reference evidence="2 3" key="2">
    <citation type="journal article" date="2010" name="Stand. Genomic Sci.">
        <title>Complete genome sequence of Nakamurella multipartita type strain (Y-104).</title>
        <authorList>
            <person name="Tice H."/>
            <person name="Mayilraj S."/>
            <person name="Sims D."/>
            <person name="Lapidus A."/>
            <person name="Nolan M."/>
            <person name="Lucas S."/>
            <person name="Glavina Del Rio T."/>
            <person name="Copeland A."/>
            <person name="Cheng J.F."/>
            <person name="Meincke L."/>
            <person name="Bruce D."/>
            <person name="Goodwin L."/>
            <person name="Pitluck S."/>
            <person name="Ivanova N."/>
            <person name="Mavromatis K."/>
            <person name="Ovchinnikova G."/>
            <person name="Pati A."/>
            <person name="Chen A."/>
            <person name="Palaniappan K."/>
            <person name="Land M."/>
            <person name="Hauser L."/>
            <person name="Chang Y.J."/>
            <person name="Jeffries C.D."/>
            <person name="Detter J.C."/>
            <person name="Brettin T."/>
            <person name="Rohde M."/>
            <person name="Goker M."/>
            <person name="Bristow J."/>
            <person name="Eisen J.A."/>
            <person name="Markowitz V."/>
            <person name="Hugenholtz P."/>
            <person name="Kyrpides N.C."/>
            <person name="Klenk H.P."/>
            <person name="Chen F."/>
        </authorList>
    </citation>
    <scope>NUCLEOTIDE SEQUENCE [LARGE SCALE GENOMIC DNA]</scope>
    <source>
        <strain evidence="3">ATCC 700099 / DSM 44233 / CIP 104796 / JCM 9543 / NBRC 105858 / Y-104</strain>
    </source>
</reference>
<dbReference type="AlphaFoldDB" id="C8XGN4"/>